<reference evidence="2 3" key="1">
    <citation type="journal article" date="2016" name="Nat. Commun.">
        <title>Thousands of microbial genomes shed light on interconnected biogeochemical processes in an aquifer system.</title>
        <authorList>
            <person name="Anantharaman K."/>
            <person name="Brown C.T."/>
            <person name="Hug L.A."/>
            <person name="Sharon I."/>
            <person name="Castelle C.J."/>
            <person name="Probst A.J."/>
            <person name="Thomas B.C."/>
            <person name="Singh A."/>
            <person name="Wilkins M.J."/>
            <person name="Karaoz U."/>
            <person name="Brodie E.L."/>
            <person name="Williams K.H."/>
            <person name="Hubbard S.S."/>
            <person name="Banfield J.F."/>
        </authorList>
    </citation>
    <scope>NUCLEOTIDE SEQUENCE [LARGE SCALE GENOMIC DNA]</scope>
</reference>
<dbReference type="GO" id="GO:0003677">
    <property type="term" value="F:DNA binding"/>
    <property type="evidence" value="ECO:0007669"/>
    <property type="project" value="InterPro"/>
</dbReference>
<dbReference type="EMBL" id="MGAL01000049">
    <property type="protein sequence ID" value="OGK45787.1"/>
    <property type="molecule type" value="Genomic_DNA"/>
</dbReference>
<feature type="domain" description="HTH merR-type" evidence="1">
    <location>
        <begin position="5"/>
        <end position="51"/>
    </location>
</feature>
<dbReference type="NCBIfam" id="TIGR01764">
    <property type="entry name" value="excise"/>
    <property type="match status" value="1"/>
</dbReference>
<dbReference type="CDD" id="cd04762">
    <property type="entry name" value="HTH_MerR-trunc"/>
    <property type="match status" value="1"/>
</dbReference>
<accession>A0A1F7IR01</accession>
<evidence type="ECO:0000313" key="2">
    <source>
        <dbReference type="EMBL" id="OGK45787.1"/>
    </source>
</evidence>
<protein>
    <recommendedName>
        <fullName evidence="1">HTH merR-type domain-containing protein</fullName>
    </recommendedName>
</protein>
<dbReference type="Gene3D" id="1.10.1660.10">
    <property type="match status" value="1"/>
</dbReference>
<dbReference type="Pfam" id="PF00376">
    <property type="entry name" value="MerR"/>
    <property type="match status" value="1"/>
</dbReference>
<dbReference type="SUPFAM" id="SSF46955">
    <property type="entry name" value="Putative DNA-binding domain"/>
    <property type="match status" value="1"/>
</dbReference>
<comment type="caution">
    <text evidence="2">The sequence shown here is derived from an EMBL/GenBank/DDBJ whole genome shotgun (WGS) entry which is preliminary data.</text>
</comment>
<evidence type="ECO:0000259" key="1">
    <source>
        <dbReference type="PROSITE" id="PS50937"/>
    </source>
</evidence>
<dbReference type="InterPro" id="IPR010093">
    <property type="entry name" value="SinI_DNA-bd"/>
</dbReference>
<organism evidence="2 3">
    <name type="scientific">Candidatus Roizmanbacteria bacterium RIFCSPLOWO2_01_FULL_38_12</name>
    <dbReference type="NCBI Taxonomy" id="1802061"/>
    <lineage>
        <taxon>Bacteria</taxon>
        <taxon>Candidatus Roizmaniibacteriota</taxon>
    </lineage>
</organism>
<name>A0A1F7IR01_9BACT</name>
<dbReference type="InterPro" id="IPR009061">
    <property type="entry name" value="DNA-bd_dom_put_sf"/>
</dbReference>
<dbReference type="Proteomes" id="UP000177141">
    <property type="component" value="Unassembled WGS sequence"/>
</dbReference>
<dbReference type="PROSITE" id="PS50937">
    <property type="entry name" value="HTH_MERR_2"/>
    <property type="match status" value="1"/>
</dbReference>
<dbReference type="STRING" id="1802061.A3A93_00400"/>
<dbReference type="AlphaFoldDB" id="A0A1F7IR01"/>
<evidence type="ECO:0000313" key="3">
    <source>
        <dbReference type="Proteomes" id="UP000177141"/>
    </source>
</evidence>
<dbReference type="InterPro" id="IPR000551">
    <property type="entry name" value="MerR-type_HTH_dom"/>
</dbReference>
<gene>
    <name evidence="2" type="ORF">A3A93_00400</name>
</gene>
<proteinExistence type="predicted"/>
<dbReference type="GO" id="GO:0006355">
    <property type="term" value="P:regulation of DNA-templated transcription"/>
    <property type="evidence" value="ECO:0007669"/>
    <property type="project" value="InterPro"/>
</dbReference>
<sequence length="244" mass="27372">MQSKLLSIGQAAKLLGVSIDTLRRWDASGRLRSIRSGPRGHRFFKSADIEYYLQEVDIIARNWAESTIAFEPNPEVYCQTRDIFQARLEKFQSVLIKIAAIETVSLITAIAGEIGNNSFDHNLGNWPDIPGIFFAYSIRNRKVVLVDRGQGILTTLKRVRPGLANSSEALQVAFTETISGRYPETRGNGLKFVRSIIVKNPFSLYFQTGNAQLYLKKDDLELDIQQTQPVVNGCFALISFEGLL</sequence>